<accession>A0ABS7HFK1</accession>
<evidence type="ECO:0000313" key="4">
    <source>
        <dbReference type="EMBL" id="MBW9065963.1"/>
    </source>
</evidence>
<dbReference type="EMBL" id="JAEUAO010000006">
    <property type="protein sequence ID" value="MBW9065963.1"/>
    <property type="molecule type" value="Genomic_DNA"/>
</dbReference>
<comment type="similarity">
    <text evidence="1">Belongs to the aldehyde dehydrogenase family.</text>
</comment>
<name>A0ABS7HFK1_9HYPH</name>
<keyword evidence="5" id="KW-1185">Reference proteome</keyword>
<dbReference type="PANTHER" id="PTHR43353">
    <property type="entry name" value="SUCCINATE-SEMIALDEHYDE DEHYDROGENASE, MITOCHONDRIAL"/>
    <property type="match status" value="1"/>
</dbReference>
<dbReference type="InterPro" id="IPR016161">
    <property type="entry name" value="Ald_DH/histidinol_DH"/>
</dbReference>
<keyword evidence="2" id="KW-0560">Oxidoreductase</keyword>
<protein>
    <submittedName>
        <fullName evidence="4">Aldehyde dehydrogenase family protein</fullName>
    </submittedName>
</protein>
<evidence type="ECO:0000256" key="1">
    <source>
        <dbReference type="ARBA" id="ARBA00009986"/>
    </source>
</evidence>
<dbReference type="InterPro" id="IPR016163">
    <property type="entry name" value="Ald_DH_C"/>
</dbReference>
<feature type="domain" description="Aldehyde dehydrogenase" evidence="3">
    <location>
        <begin position="7"/>
        <end position="82"/>
    </location>
</feature>
<proteinExistence type="inferred from homology"/>
<dbReference type="InterPro" id="IPR050740">
    <property type="entry name" value="Aldehyde_DH_Superfamily"/>
</dbReference>
<evidence type="ECO:0000313" key="5">
    <source>
        <dbReference type="Proteomes" id="UP000757604"/>
    </source>
</evidence>
<dbReference type="Pfam" id="PF00171">
    <property type="entry name" value="Aldedh"/>
    <property type="match status" value="1"/>
</dbReference>
<organism evidence="4 5">
    <name type="scientific">Rhizobium herbae</name>
    <dbReference type="NCBI Taxonomy" id="508661"/>
    <lineage>
        <taxon>Bacteria</taxon>
        <taxon>Pseudomonadati</taxon>
        <taxon>Pseudomonadota</taxon>
        <taxon>Alphaproteobacteria</taxon>
        <taxon>Hyphomicrobiales</taxon>
        <taxon>Rhizobiaceae</taxon>
        <taxon>Rhizobium/Agrobacterium group</taxon>
        <taxon>Rhizobium</taxon>
    </lineage>
</organism>
<evidence type="ECO:0000256" key="2">
    <source>
        <dbReference type="ARBA" id="ARBA00023002"/>
    </source>
</evidence>
<dbReference type="Gene3D" id="3.40.309.10">
    <property type="entry name" value="Aldehyde Dehydrogenase, Chain A, domain 2"/>
    <property type="match status" value="1"/>
</dbReference>
<dbReference type="PANTHER" id="PTHR43353:SF5">
    <property type="entry name" value="SUCCINATE-SEMIALDEHYDE DEHYDROGENASE, MITOCHONDRIAL"/>
    <property type="match status" value="1"/>
</dbReference>
<dbReference type="SUPFAM" id="SSF53720">
    <property type="entry name" value="ALDH-like"/>
    <property type="match status" value="1"/>
</dbReference>
<gene>
    <name evidence="4" type="ORF">JNB71_21895</name>
</gene>
<evidence type="ECO:0000259" key="3">
    <source>
        <dbReference type="Pfam" id="PF00171"/>
    </source>
</evidence>
<sequence length="88" mass="9277">MCQCVLEAVAIVNGTLFGLAAYLYTENVKRSCRAAEAPKFGTIGFNTGAISTEVAPSPAQAIWSGREGAQAGIDQYPQMKSVHIDGRA</sequence>
<comment type="caution">
    <text evidence="4">The sequence shown here is derived from an EMBL/GenBank/DDBJ whole genome shotgun (WGS) entry which is preliminary data.</text>
</comment>
<reference evidence="4 5" key="1">
    <citation type="journal article" date="2021" name="MBio">
        <title>Poor Competitiveness of Bradyrhizobium in Pigeon Pea Root Colonization in Indian Soils.</title>
        <authorList>
            <person name="Chalasani D."/>
            <person name="Basu A."/>
            <person name="Pullabhotla S.V.S.R.N."/>
            <person name="Jorrin B."/>
            <person name="Neal A.L."/>
            <person name="Poole P.S."/>
            <person name="Podile A.R."/>
            <person name="Tkacz A."/>
        </authorList>
    </citation>
    <scope>NUCLEOTIDE SEQUENCE [LARGE SCALE GENOMIC DNA]</scope>
    <source>
        <strain evidence="4 5">HU44</strain>
    </source>
</reference>
<dbReference type="InterPro" id="IPR015590">
    <property type="entry name" value="Aldehyde_DH_dom"/>
</dbReference>
<dbReference type="Proteomes" id="UP000757604">
    <property type="component" value="Unassembled WGS sequence"/>
</dbReference>